<name>A0A512NS01_9HYPH</name>
<dbReference type="AlphaFoldDB" id="A0A512NS01"/>
<accession>A0A512NS01</accession>
<proteinExistence type="predicted"/>
<dbReference type="OrthoDB" id="8479643at2"/>
<dbReference type="SUPFAM" id="SSF55729">
    <property type="entry name" value="Acyl-CoA N-acyltransferases (Nat)"/>
    <property type="match status" value="1"/>
</dbReference>
<evidence type="ECO:0000313" key="2">
    <source>
        <dbReference type="Proteomes" id="UP000321058"/>
    </source>
</evidence>
<evidence type="ECO:0000313" key="1">
    <source>
        <dbReference type="EMBL" id="GEP61738.1"/>
    </source>
</evidence>
<dbReference type="EMBL" id="BKAJ01000250">
    <property type="protein sequence ID" value="GEP61738.1"/>
    <property type="molecule type" value="Genomic_DNA"/>
</dbReference>
<reference evidence="1 2" key="1">
    <citation type="submission" date="2019-07" db="EMBL/GenBank/DDBJ databases">
        <title>Whole genome shotgun sequence of Reyranella soli NBRC 108950.</title>
        <authorList>
            <person name="Hosoyama A."/>
            <person name="Uohara A."/>
            <person name="Ohji S."/>
            <person name="Ichikawa N."/>
        </authorList>
    </citation>
    <scope>NUCLEOTIDE SEQUENCE [LARGE SCALE GENOMIC DNA]</scope>
    <source>
        <strain evidence="1 2">NBRC 108950</strain>
    </source>
</reference>
<comment type="caution">
    <text evidence="1">The sequence shown here is derived from an EMBL/GenBank/DDBJ whole genome shotgun (WGS) entry which is preliminary data.</text>
</comment>
<dbReference type="RefSeq" id="WP_147157027.1">
    <property type="nucleotide sequence ID" value="NZ_BKAJ01000250.1"/>
</dbReference>
<dbReference type="Proteomes" id="UP000321058">
    <property type="component" value="Unassembled WGS sequence"/>
</dbReference>
<protein>
    <recommendedName>
        <fullName evidence="3">N-acetyltransferase domain-containing protein</fullName>
    </recommendedName>
</protein>
<gene>
    <name evidence="1" type="ORF">RSO01_89040</name>
</gene>
<dbReference type="Gene3D" id="3.40.630.30">
    <property type="match status" value="1"/>
</dbReference>
<sequence length="194" mass="22288">MPLRDALVEHADRFPLVGVVRDYPVLRRIGEIRHRQYVERQGKAYGSMVLDRQCLIEPSDFTSVNIYARDARGITCAMRVGEVLGDRNPYSPLFEKAARRFGLSVETTLTCTRLVRAPRHSGRHAVHLIRFVRWQTVHAGWRYCIMQTAEKLVPFFRKFGFTETGIWADDPAAGRLQVLVLDTNMRPTQEESDA</sequence>
<evidence type="ECO:0008006" key="3">
    <source>
        <dbReference type="Google" id="ProtNLM"/>
    </source>
</evidence>
<organism evidence="1 2">
    <name type="scientific">Reyranella soli</name>
    <dbReference type="NCBI Taxonomy" id="1230389"/>
    <lineage>
        <taxon>Bacteria</taxon>
        <taxon>Pseudomonadati</taxon>
        <taxon>Pseudomonadota</taxon>
        <taxon>Alphaproteobacteria</taxon>
        <taxon>Hyphomicrobiales</taxon>
        <taxon>Reyranellaceae</taxon>
        <taxon>Reyranella</taxon>
    </lineage>
</organism>
<keyword evidence="2" id="KW-1185">Reference proteome</keyword>
<dbReference type="InterPro" id="IPR016181">
    <property type="entry name" value="Acyl_CoA_acyltransferase"/>
</dbReference>